<dbReference type="EMBL" id="LHYE01000047">
    <property type="protein sequence ID" value="KXB06367.1"/>
    <property type="molecule type" value="Genomic_DNA"/>
</dbReference>
<evidence type="ECO:0008006" key="3">
    <source>
        <dbReference type="Google" id="ProtNLM"/>
    </source>
</evidence>
<proteinExistence type="predicted"/>
<organism evidence="1 2">
    <name type="scientific">candidate division MSBL1 archaeon SCGC-AAA382A20</name>
    <dbReference type="NCBI Taxonomy" id="1698280"/>
    <lineage>
        <taxon>Archaea</taxon>
        <taxon>Methanobacteriati</taxon>
        <taxon>Methanobacteriota</taxon>
        <taxon>candidate division MSBL1</taxon>
    </lineage>
</organism>
<gene>
    <name evidence="1" type="ORF">AKJ51_03820</name>
</gene>
<dbReference type="SUPFAM" id="SSF54909">
    <property type="entry name" value="Dimeric alpha+beta barrel"/>
    <property type="match status" value="1"/>
</dbReference>
<evidence type="ECO:0000313" key="1">
    <source>
        <dbReference type="EMBL" id="KXB06367.1"/>
    </source>
</evidence>
<reference evidence="1 2" key="1">
    <citation type="journal article" date="2016" name="Sci. Rep.">
        <title>Metabolic traits of an uncultured archaeal lineage -MSBL1- from brine pools of the Red Sea.</title>
        <authorList>
            <person name="Mwirichia R."/>
            <person name="Alam I."/>
            <person name="Rashid M."/>
            <person name="Vinu M."/>
            <person name="Ba-Alawi W."/>
            <person name="Anthony Kamau A."/>
            <person name="Kamanda Ngugi D."/>
            <person name="Goker M."/>
            <person name="Klenk H.P."/>
            <person name="Bajic V."/>
            <person name="Stingl U."/>
        </authorList>
    </citation>
    <scope>NUCLEOTIDE SEQUENCE [LARGE SCALE GENOMIC DNA]</scope>
    <source>
        <strain evidence="1">SCGC-AAA382A20</strain>
    </source>
</reference>
<sequence length="98" mass="11758">MLVNIIHFPPVKDRKDDEFREWFAWSNEQYEDHEGFISWRILKLREDANYVGIVKHESYETFMAMHESSTQTEARKRIDPLLEGDPEPQFYEVIVGQP</sequence>
<dbReference type="InterPro" id="IPR011008">
    <property type="entry name" value="Dimeric_a/b-barrel"/>
</dbReference>
<dbReference type="Gene3D" id="3.30.70.100">
    <property type="match status" value="1"/>
</dbReference>
<dbReference type="Proteomes" id="UP000070263">
    <property type="component" value="Unassembled WGS sequence"/>
</dbReference>
<evidence type="ECO:0000313" key="2">
    <source>
        <dbReference type="Proteomes" id="UP000070263"/>
    </source>
</evidence>
<keyword evidence="2" id="KW-1185">Reference proteome</keyword>
<comment type="caution">
    <text evidence="1">The sequence shown here is derived from an EMBL/GenBank/DDBJ whole genome shotgun (WGS) entry which is preliminary data.</text>
</comment>
<protein>
    <recommendedName>
        <fullName evidence="3">ABM domain-containing protein</fullName>
    </recommendedName>
</protein>
<name>A0A133VIX6_9EURY</name>
<dbReference type="AlphaFoldDB" id="A0A133VIX6"/>
<accession>A0A133VIX6</accession>